<keyword evidence="5" id="KW-0949">S-adenosyl-L-methionine</keyword>
<accession>A0A8H5BH46</accession>
<evidence type="ECO:0000313" key="10">
    <source>
        <dbReference type="Proteomes" id="UP000567179"/>
    </source>
</evidence>
<evidence type="ECO:0000256" key="2">
    <source>
        <dbReference type="ARBA" id="ARBA00022517"/>
    </source>
</evidence>
<keyword evidence="4" id="KW-0808">Transferase</keyword>
<feature type="compositionally biased region" description="Polar residues" evidence="6">
    <location>
        <begin position="264"/>
        <end position="276"/>
    </location>
</feature>
<keyword evidence="3" id="KW-0698">rRNA processing</keyword>
<gene>
    <name evidence="9" type="ORF">D9619_013478</name>
</gene>
<dbReference type="EMBL" id="JAACJJ010000019">
    <property type="protein sequence ID" value="KAF5323269.1"/>
    <property type="molecule type" value="Genomic_DNA"/>
</dbReference>
<dbReference type="InterPro" id="IPR022968">
    <property type="entry name" value="Tsr3-like"/>
</dbReference>
<dbReference type="Pfam" id="PF04034">
    <property type="entry name" value="Ribo_biogen_C"/>
    <property type="match status" value="1"/>
</dbReference>
<evidence type="ECO:0000256" key="1">
    <source>
        <dbReference type="ARBA" id="ARBA00022490"/>
    </source>
</evidence>
<reference evidence="9 10" key="1">
    <citation type="journal article" date="2020" name="ISME J.">
        <title>Uncovering the hidden diversity of litter-decomposition mechanisms in mushroom-forming fungi.</title>
        <authorList>
            <person name="Floudas D."/>
            <person name="Bentzer J."/>
            <person name="Ahren D."/>
            <person name="Johansson T."/>
            <person name="Persson P."/>
            <person name="Tunlid A."/>
        </authorList>
    </citation>
    <scope>NUCLEOTIDE SEQUENCE [LARGE SCALE GENOMIC DNA]</scope>
    <source>
        <strain evidence="9 10">CBS 101986</strain>
    </source>
</reference>
<dbReference type="GO" id="GO:0106388">
    <property type="term" value="F:rRNA small subunit aminocarboxypropyltransferase activity"/>
    <property type="evidence" value="ECO:0007669"/>
    <property type="project" value="InterPro"/>
</dbReference>
<dbReference type="InterPro" id="IPR008906">
    <property type="entry name" value="HATC_C_dom"/>
</dbReference>
<dbReference type="GO" id="GO:0030490">
    <property type="term" value="P:maturation of SSU-rRNA"/>
    <property type="evidence" value="ECO:0007669"/>
    <property type="project" value="TreeGrafter"/>
</dbReference>
<organism evidence="9 10">
    <name type="scientific">Psilocybe cf. subviscida</name>
    <dbReference type="NCBI Taxonomy" id="2480587"/>
    <lineage>
        <taxon>Eukaryota</taxon>
        <taxon>Fungi</taxon>
        <taxon>Dikarya</taxon>
        <taxon>Basidiomycota</taxon>
        <taxon>Agaricomycotina</taxon>
        <taxon>Agaricomycetes</taxon>
        <taxon>Agaricomycetidae</taxon>
        <taxon>Agaricales</taxon>
        <taxon>Agaricineae</taxon>
        <taxon>Strophariaceae</taxon>
        <taxon>Psilocybe</taxon>
    </lineage>
</organism>
<dbReference type="GO" id="GO:0046983">
    <property type="term" value="F:protein dimerization activity"/>
    <property type="evidence" value="ECO:0007669"/>
    <property type="project" value="InterPro"/>
</dbReference>
<evidence type="ECO:0000313" key="9">
    <source>
        <dbReference type="EMBL" id="KAF5323269.1"/>
    </source>
</evidence>
<feature type="domain" description="16S/18S rRNA aminocarboxypropyltransferase Tsr3 C-terminal" evidence="7">
    <location>
        <begin position="118"/>
        <end position="172"/>
    </location>
</feature>
<feature type="compositionally biased region" description="Basic and acidic residues" evidence="6">
    <location>
        <begin position="181"/>
        <end position="193"/>
    </location>
</feature>
<dbReference type="InterPro" id="IPR007177">
    <property type="entry name" value="Tsr3_C"/>
</dbReference>
<dbReference type="AlphaFoldDB" id="A0A8H5BH46"/>
<sequence>MTFLHYEYPNGNKMTPSGHPSGATAPTESAEAFERVLTCLMVLDDNDDLHAVDLLNFWQEHKRLYPLFSRAAMDVLPTQASTVPSDDKDHEISVIDAPPSTINDLYQEGRITELDDLALAATFYIAGFEDYGHTLLAGFDWGATFWDVSKPFLKKHQACTSAAEVDAAQAAIIAELERDWHASRAQKDTHSTEPEDPLVANPNRGFYPPSSGSESEFDHDRIPEAESEEDEELGALGSSITLKAKRVDRLGNTIESSNEEERPTSGTHTAPPTTSKEPPESESESEENSNEDDDEEPPHPRNGYLDAGRGKHHLEAEGDAPNRQAGGNRSRGRGRGEGVNVNKMRLSRFRR</sequence>
<dbReference type="Proteomes" id="UP000567179">
    <property type="component" value="Unassembled WGS sequence"/>
</dbReference>
<dbReference type="PANTHER" id="PTHR20426">
    <property type="entry name" value="RIBOSOME BIOGENESIS PROTEIN TSR3 HOMOLOG"/>
    <property type="match status" value="1"/>
</dbReference>
<keyword evidence="1" id="KW-0963">Cytoplasm</keyword>
<evidence type="ECO:0000259" key="7">
    <source>
        <dbReference type="Pfam" id="PF04034"/>
    </source>
</evidence>
<proteinExistence type="predicted"/>
<keyword evidence="2" id="KW-0690">Ribosome biogenesis</keyword>
<evidence type="ECO:0000256" key="6">
    <source>
        <dbReference type="SAM" id="MobiDB-lite"/>
    </source>
</evidence>
<dbReference type="PANTHER" id="PTHR20426:SF0">
    <property type="entry name" value="18S RRNA AMINOCARBOXYPROPYLTRANSFERASE"/>
    <property type="match status" value="1"/>
</dbReference>
<dbReference type="Pfam" id="PF05699">
    <property type="entry name" value="Dimer_Tnp_hAT"/>
    <property type="match status" value="1"/>
</dbReference>
<keyword evidence="10" id="KW-1185">Reference proteome</keyword>
<evidence type="ECO:0000259" key="8">
    <source>
        <dbReference type="Pfam" id="PF05699"/>
    </source>
</evidence>
<evidence type="ECO:0000256" key="3">
    <source>
        <dbReference type="ARBA" id="ARBA00022552"/>
    </source>
</evidence>
<feature type="compositionally biased region" description="Acidic residues" evidence="6">
    <location>
        <begin position="280"/>
        <end position="296"/>
    </location>
</feature>
<name>A0A8H5BH46_9AGAR</name>
<feature type="region of interest" description="Disordered" evidence="6">
    <location>
        <begin position="181"/>
        <end position="351"/>
    </location>
</feature>
<evidence type="ECO:0000256" key="5">
    <source>
        <dbReference type="ARBA" id="ARBA00022691"/>
    </source>
</evidence>
<protein>
    <submittedName>
        <fullName evidence="9">Uncharacterized protein</fullName>
    </submittedName>
</protein>
<evidence type="ECO:0000256" key="4">
    <source>
        <dbReference type="ARBA" id="ARBA00022679"/>
    </source>
</evidence>
<comment type="caution">
    <text evidence="9">The sequence shown here is derived from an EMBL/GenBank/DDBJ whole genome shotgun (WGS) entry which is preliminary data.</text>
</comment>
<feature type="domain" description="HAT C-terminal dimerisation" evidence="8">
    <location>
        <begin position="41"/>
        <end position="86"/>
    </location>
</feature>